<accession>A0ABN1RBI0</accession>
<dbReference type="InterPro" id="IPR017517">
    <property type="entry name" value="Maleyloyr_isom"/>
</dbReference>
<sequence length="222" mass="24268">MRADNYDRVVTDYSKVERLALCDLFDEAGPDQPTLCDGWTTFDLAAHLYVRENDPIAQPGIMIAGLADTTARRMEQAKSKYGFAGVVGKVRNGPPRLSIYGIPGIGHNLNTTEYLVHHEDVRRAVPDFTVRALPAEQQDGLWRQVKLAAKSMTRKAPTGLVLRLPDGSESVAKKPTADGSVTITGEPVELVLFCFGRQQVAQVELDGEPTAVERLQAASFGM</sequence>
<name>A0ABN1RBI0_9ACTN</name>
<feature type="domain" description="Mycothiol-dependent maleylpyruvate isomerase metal-binding" evidence="1">
    <location>
        <begin position="20"/>
        <end position="49"/>
    </location>
</feature>
<evidence type="ECO:0000313" key="2">
    <source>
        <dbReference type="EMBL" id="GAA0954474.1"/>
    </source>
</evidence>
<protein>
    <submittedName>
        <fullName evidence="2">TIGR03085 family metal-binding protein</fullName>
    </submittedName>
</protein>
<dbReference type="InterPro" id="IPR034660">
    <property type="entry name" value="DinB/YfiT-like"/>
</dbReference>
<dbReference type="InterPro" id="IPR017519">
    <property type="entry name" value="CHP03085"/>
</dbReference>
<dbReference type="NCBIfam" id="TIGR03085">
    <property type="entry name" value="TIGR03085 family metal-binding protein"/>
    <property type="match status" value="1"/>
</dbReference>
<dbReference type="SUPFAM" id="SSF109854">
    <property type="entry name" value="DinB/YfiT-like putative metalloenzymes"/>
    <property type="match status" value="1"/>
</dbReference>
<dbReference type="InterPro" id="IPR024344">
    <property type="entry name" value="MDMPI_metal-binding"/>
</dbReference>
<reference evidence="2 3" key="1">
    <citation type="journal article" date="2019" name="Int. J. Syst. Evol. Microbiol.">
        <title>The Global Catalogue of Microorganisms (GCM) 10K type strain sequencing project: providing services to taxonomists for standard genome sequencing and annotation.</title>
        <authorList>
            <consortium name="The Broad Institute Genomics Platform"/>
            <consortium name="The Broad Institute Genome Sequencing Center for Infectious Disease"/>
            <person name="Wu L."/>
            <person name="Ma J."/>
        </authorList>
    </citation>
    <scope>NUCLEOTIDE SEQUENCE [LARGE SCALE GENOMIC DNA]</scope>
    <source>
        <strain evidence="2 3">JCM 10977</strain>
    </source>
</reference>
<gene>
    <name evidence="2" type="ORF">GCM10009554_60290</name>
</gene>
<comment type="caution">
    <text evidence="2">The sequence shown here is derived from an EMBL/GenBank/DDBJ whole genome shotgun (WGS) entry which is preliminary data.</text>
</comment>
<evidence type="ECO:0000313" key="3">
    <source>
        <dbReference type="Proteomes" id="UP001500542"/>
    </source>
</evidence>
<dbReference type="EMBL" id="BAAAHK010000017">
    <property type="protein sequence ID" value="GAA0954474.1"/>
    <property type="molecule type" value="Genomic_DNA"/>
</dbReference>
<organism evidence="2 3">
    <name type="scientific">Kribbella koreensis</name>
    <dbReference type="NCBI Taxonomy" id="57909"/>
    <lineage>
        <taxon>Bacteria</taxon>
        <taxon>Bacillati</taxon>
        <taxon>Actinomycetota</taxon>
        <taxon>Actinomycetes</taxon>
        <taxon>Propionibacteriales</taxon>
        <taxon>Kribbellaceae</taxon>
        <taxon>Kribbella</taxon>
    </lineage>
</organism>
<dbReference type="Pfam" id="PF11716">
    <property type="entry name" value="MDMPI_N"/>
    <property type="match status" value="1"/>
</dbReference>
<dbReference type="Proteomes" id="UP001500542">
    <property type="component" value="Unassembled WGS sequence"/>
</dbReference>
<keyword evidence="3" id="KW-1185">Reference proteome</keyword>
<dbReference type="NCBIfam" id="TIGR03083">
    <property type="entry name" value="maleylpyruvate isomerase family mycothiol-dependent enzyme"/>
    <property type="match status" value="1"/>
</dbReference>
<evidence type="ECO:0000259" key="1">
    <source>
        <dbReference type="Pfam" id="PF11716"/>
    </source>
</evidence>
<proteinExistence type="predicted"/>